<sequence length="373" mass="41518">MPELAAPETFEPDWAVPPGATIAAMLAVRSLSREGFAGAIGESVETVQRLMVGLEAVDDSLAERLSRCLGSSRAFWIAREAQYRADSERLRERREVDERIAWARQFPLRDMVSLGWIRDFRSPVAAADECLKLFGVPDVAAWQARFGGTAAAVAFRMSGAVRKDPGAVSAWLRWAEIVAERTPCASWNPDCFRERLQAARRLSWKKDPAVFLPVLRQLCAEVGVAVVVARTPKGCPASGATRFLSQTKAMMVLSFRYRSDDQFWFTFFHEAGHLVLHGRDALFLEGGEEVSPDEEREANEFAEATILPPGQSADLDHLPLDKDSILHFARRVGVAPGLVVGQLQHRKRLAPEQLNGLKRRYDWAQIGADRLIP</sequence>
<organism evidence="2 3">
    <name type="scientific">Roseomonas gilardii</name>
    <dbReference type="NCBI Taxonomy" id="257708"/>
    <lineage>
        <taxon>Bacteria</taxon>
        <taxon>Pseudomonadati</taxon>
        <taxon>Pseudomonadota</taxon>
        <taxon>Alphaproteobacteria</taxon>
        <taxon>Acetobacterales</taxon>
        <taxon>Roseomonadaceae</taxon>
        <taxon>Roseomonas</taxon>
    </lineage>
</organism>
<dbReference type="SUPFAM" id="SSF47413">
    <property type="entry name" value="lambda repressor-like DNA-binding domains"/>
    <property type="match status" value="1"/>
</dbReference>
<dbReference type="GO" id="GO:0003677">
    <property type="term" value="F:DNA binding"/>
    <property type="evidence" value="ECO:0007669"/>
    <property type="project" value="InterPro"/>
</dbReference>
<dbReference type="KEGG" id="rgi:RGI145_23910"/>
<dbReference type="InterPro" id="IPR010359">
    <property type="entry name" value="IrrE_HExxH"/>
</dbReference>
<dbReference type="EMBL" id="CP015586">
    <property type="protein sequence ID" value="APT60392.1"/>
    <property type="molecule type" value="Genomic_DNA"/>
</dbReference>
<protein>
    <recommendedName>
        <fullName evidence="1">IrrE N-terminal-like domain-containing protein</fullName>
    </recommendedName>
</protein>
<evidence type="ECO:0000259" key="1">
    <source>
        <dbReference type="Pfam" id="PF06114"/>
    </source>
</evidence>
<dbReference type="AlphaFoldDB" id="A0A1L7ANR6"/>
<feature type="domain" description="IrrE N-terminal-like" evidence="1">
    <location>
        <begin position="230"/>
        <end position="335"/>
    </location>
</feature>
<dbReference type="Gene3D" id="1.10.260.40">
    <property type="entry name" value="lambda repressor-like DNA-binding domains"/>
    <property type="match status" value="1"/>
</dbReference>
<dbReference type="InterPro" id="IPR010982">
    <property type="entry name" value="Lambda_DNA-bd_dom_sf"/>
</dbReference>
<reference evidence="2 3" key="1">
    <citation type="submission" date="2016-05" db="EMBL/GenBank/DDBJ databases">
        <title>Complete Genome and Methylome Analysis of Psychrotrophic Bacterial Isolates from Antarctic Lake Untersee.</title>
        <authorList>
            <person name="Fomenkov A."/>
            <person name="Akimov V.N."/>
            <person name="Vasilyeva L.V."/>
            <person name="Andersen D."/>
            <person name="Vincze T."/>
            <person name="Roberts R.J."/>
        </authorList>
    </citation>
    <scope>NUCLEOTIDE SEQUENCE [LARGE SCALE GENOMIC DNA]</scope>
    <source>
        <strain evidence="2 3">U14-5</strain>
        <plasmid evidence="3">Plasmid 2</plasmid>
    </source>
</reference>
<evidence type="ECO:0000313" key="2">
    <source>
        <dbReference type="EMBL" id="APT60392.1"/>
    </source>
</evidence>
<dbReference type="Gene3D" id="1.10.10.2910">
    <property type="match status" value="1"/>
</dbReference>
<dbReference type="RefSeq" id="WP_075801089.1">
    <property type="nucleotide sequence ID" value="NZ_CP015586.1"/>
</dbReference>
<evidence type="ECO:0000313" key="3">
    <source>
        <dbReference type="Proteomes" id="UP000185494"/>
    </source>
</evidence>
<dbReference type="Pfam" id="PF06114">
    <property type="entry name" value="Peptidase_M78"/>
    <property type="match status" value="1"/>
</dbReference>
<keyword evidence="2" id="KW-0614">Plasmid</keyword>
<proteinExistence type="predicted"/>
<accession>A0A1L7ANR6</accession>
<dbReference type="Proteomes" id="UP000185494">
    <property type="component" value="Chromosome 2"/>
</dbReference>
<gene>
    <name evidence="2" type="ORF">RGI145_23910</name>
</gene>
<name>A0A1L7ANR6_9PROT</name>
<geneLocation type="plasmid" evidence="2 3">
    <name>2</name>
</geneLocation>